<dbReference type="Pfam" id="PF22570">
    <property type="entry name" value="LiaF-TM"/>
    <property type="match status" value="1"/>
</dbReference>
<evidence type="ECO:0000256" key="1">
    <source>
        <dbReference type="SAM" id="Phobius"/>
    </source>
</evidence>
<sequence length="236" mass="26015">MKNETVSNKRILFGLFLIALGVFWILVKLDVIPDTWNDVLISWKMLLIGIGVFSMIGGNRTSGTILIVIGGFFMIPDIVQIPYELRRIGWPLLIIGIGVALLLTYRKGTQIPQNLNGNQCSVDYFDDFVIFGGREVFVNSNNFLGGKITSIFGGAEYDLRQSRLSENGAVIESVCVFGGSGFKVPPDWSVKNEVTAIFGAFEDKRGMTAHDVVTDNSKTLVIRGFCAFGGVEVKYQ</sequence>
<keyword evidence="1" id="KW-0472">Membrane</keyword>
<proteinExistence type="predicted"/>
<reference evidence="3 4" key="1">
    <citation type="submission" date="2016-11" db="EMBL/GenBank/DDBJ databases">
        <authorList>
            <person name="Jaros S."/>
            <person name="Januszkiewicz K."/>
            <person name="Wedrychowicz H."/>
        </authorList>
    </citation>
    <scope>NUCLEOTIDE SEQUENCE [LARGE SCALE GENOMIC DNA]</scope>
    <source>
        <strain evidence="3 4">DSM 27063</strain>
    </source>
</reference>
<keyword evidence="1" id="KW-1133">Transmembrane helix</keyword>
<protein>
    <submittedName>
        <fullName evidence="3">Cell wall-active antibiotics response 4TMS YvqF</fullName>
    </submittedName>
</protein>
<dbReference type="EMBL" id="FQZE01000025">
    <property type="protein sequence ID" value="SHJ64590.1"/>
    <property type="molecule type" value="Genomic_DNA"/>
</dbReference>
<dbReference type="AlphaFoldDB" id="A0A1M6L072"/>
<evidence type="ECO:0000313" key="4">
    <source>
        <dbReference type="Proteomes" id="UP000184050"/>
    </source>
</evidence>
<dbReference type="InterPro" id="IPR054331">
    <property type="entry name" value="LiaF_TM"/>
</dbReference>
<gene>
    <name evidence="3" type="ORF">SAMN05444280_12519</name>
</gene>
<feature type="domain" description="LiaF transmembrane" evidence="2">
    <location>
        <begin position="12"/>
        <end position="107"/>
    </location>
</feature>
<dbReference type="PANTHER" id="PTHR40763">
    <property type="entry name" value="MEMBRANE PROTEIN-RELATED"/>
    <property type="match status" value="1"/>
</dbReference>
<organism evidence="3 4">
    <name type="scientific">Tangfeifania diversioriginum</name>
    <dbReference type="NCBI Taxonomy" id="1168035"/>
    <lineage>
        <taxon>Bacteria</taxon>
        <taxon>Pseudomonadati</taxon>
        <taxon>Bacteroidota</taxon>
        <taxon>Bacteroidia</taxon>
        <taxon>Marinilabiliales</taxon>
        <taxon>Prolixibacteraceae</taxon>
        <taxon>Tangfeifania</taxon>
    </lineage>
</organism>
<feature type="transmembrane region" description="Helical" evidence="1">
    <location>
        <begin position="65"/>
        <end position="82"/>
    </location>
</feature>
<feature type="transmembrane region" description="Helical" evidence="1">
    <location>
        <begin position="12"/>
        <end position="29"/>
    </location>
</feature>
<evidence type="ECO:0000259" key="2">
    <source>
        <dbReference type="Pfam" id="PF22570"/>
    </source>
</evidence>
<dbReference type="STRING" id="1168035.SAMN05444280_12519"/>
<accession>A0A1M6L072</accession>
<evidence type="ECO:0000313" key="3">
    <source>
        <dbReference type="EMBL" id="SHJ64590.1"/>
    </source>
</evidence>
<keyword evidence="4" id="KW-1185">Reference proteome</keyword>
<feature type="transmembrane region" description="Helical" evidence="1">
    <location>
        <begin position="88"/>
        <end position="105"/>
    </location>
</feature>
<dbReference type="Proteomes" id="UP000184050">
    <property type="component" value="Unassembled WGS sequence"/>
</dbReference>
<feature type="transmembrane region" description="Helical" evidence="1">
    <location>
        <begin position="41"/>
        <end position="58"/>
    </location>
</feature>
<dbReference type="PANTHER" id="PTHR40763:SF5">
    <property type="entry name" value="MEMBRANE PROTEIN"/>
    <property type="match status" value="1"/>
</dbReference>
<name>A0A1M6L072_9BACT</name>
<keyword evidence="1" id="KW-0812">Transmembrane</keyword>